<evidence type="ECO:0000256" key="9">
    <source>
        <dbReference type="ARBA" id="ARBA00023295"/>
    </source>
</evidence>
<dbReference type="InterPro" id="IPR044901">
    <property type="entry name" value="Trehalose_TreZ_E-set_sf"/>
</dbReference>
<comment type="subcellular location">
    <subcellularLocation>
        <location evidence="1 15">Cytoplasm</location>
    </subcellularLocation>
</comment>
<proteinExistence type="inferred from homology"/>
<evidence type="ECO:0000259" key="18">
    <source>
        <dbReference type="SMART" id="SM00642"/>
    </source>
</evidence>
<feature type="active site" description="Proton donor" evidence="15">
    <location>
        <position position="281"/>
    </location>
</feature>
<feature type="binding site" evidence="16">
    <location>
        <begin position="308"/>
        <end position="312"/>
    </location>
    <ligand>
        <name>substrate</name>
    </ligand>
</feature>
<dbReference type="EC" id="3.2.1.141" evidence="4 13"/>
<dbReference type="CDD" id="cd11325">
    <property type="entry name" value="AmyAc_GTHase"/>
    <property type="match status" value="1"/>
</dbReference>
<evidence type="ECO:0000256" key="7">
    <source>
        <dbReference type="ARBA" id="ARBA00022801"/>
    </source>
</evidence>
<dbReference type="GO" id="GO:0005737">
    <property type="term" value="C:cytoplasm"/>
    <property type="evidence" value="ECO:0007669"/>
    <property type="project" value="UniProtKB-SubCell"/>
</dbReference>
<keyword evidence="9 14" id="KW-0326">Glycosidase</keyword>
<dbReference type="InterPro" id="IPR012768">
    <property type="entry name" value="Trehalose_TreZ"/>
</dbReference>
<dbReference type="CDD" id="cd02853">
    <property type="entry name" value="E_set_MTHase_like_N"/>
    <property type="match status" value="1"/>
</dbReference>
<dbReference type="PANTHER" id="PTHR43651:SF11">
    <property type="entry name" value="MALTO-OLIGOSYLTREHALOSE TREHALOHYDROLASE"/>
    <property type="match status" value="1"/>
</dbReference>
<dbReference type="Pfam" id="PF00128">
    <property type="entry name" value="Alpha-amylase"/>
    <property type="match status" value="1"/>
</dbReference>
<organism evidence="19 20">
    <name type="scientific">Tessaracoccus flavescens</name>
    <dbReference type="NCBI Taxonomy" id="399497"/>
    <lineage>
        <taxon>Bacteria</taxon>
        <taxon>Bacillati</taxon>
        <taxon>Actinomycetota</taxon>
        <taxon>Actinomycetes</taxon>
        <taxon>Propionibacteriales</taxon>
        <taxon>Propionibacteriaceae</taxon>
        <taxon>Tessaracoccus</taxon>
    </lineage>
</organism>
<evidence type="ECO:0000256" key="16">
    <source>
        <dbReference type="PIRSR" id="PIRSR006337-2"/>
    </source>
</evidence>
<dbReference type="SUPFAM" id="SSF81296">
    <property type="entry name" value="E set domains"/>
    <property type="match status" value="1"/>
</dbReference>
<evidence type="ECO:0000256" key="13">
    <source>
        <dbReference type="NCBIfam" id="TIGR02402"/>
    </source>
</evidence>
<evidence type="ECO:0000256" key="5">
    <source>
        <dbReference type="ARBA" id="ARBA00015938"/>
    </source>
</evidence>
<protein>
    <recommendedName>
        <fullName evidence="5 13">Malto-oligosyltrehalose trehalohydrolase</fullName>
        <shortName evidence="14">MTHase</shortName>
        <ecNumber evidence="4 13">3.2.1.141</ecNumber>
    </recommendedName>
    <alternativeName>
        <fullName evidence="11 14">4-alpha-D-((1-&gt;4)-alpha-D-glucano)trehalose trehalohydrolase</fullName>
    </alternativeName>
    <alternativeName>
        <fullName evidence="10 14">Maltooligosyl trehalose trehalohydrolase</fullName>
    </alternativeName>
</protein>
<dbReference type="InterPro" id="IPR013783">
    <property type="entry name" value="Ig-like_fold"/>
</dbReference>
<feature type="binding site" evidence="16">
    <location>
        <begin position="380"/>
        <end position="385"/>
    </location>
    <ligand>
        <name>substrate</name>
    </ligand>
</feature>
<evidence type="ECO:0000256" key="17">
    <source>
        <dbReference type="PIRSR" id="PIRSR006337-3"/>
    </source>
</evidence>
<evidence type="ECO:0000256" key="1">
    <source>
        <dbReference type="ARBA" id="ARBA00004496"/>
    </source>
</evidence>
<dbReference type="SMART" id="SM00642">
    <property type="entry name" value="Aamy"/>
    <property type="match status" value="1"/>
</dbReference>
<comment type="catalytic activity">
    <reaction evidence="12 14">
        <text>hydrolysis of (1-&gt;4)-alpha-D-glucosidic linkage in 4-alpha-D-[(1-&gt;4)-alpha-D-glucanosyl]n trehalose to yield trehalose and (1-&gt;4)-alpha-D-glucan.</text>
        <dbReference type="EC" id="3.2.1.141"/>
    </reaction>
</comment>
<accession>A0A921ENK8</accession>
<dbReference type="PANTHER" id="PTHR43651">
    <property type="entry name" value="1,4-ALPHA-GLUCAN-BRANCHING ENZYME"/>
    <property type="match status" value="1"/>
</dbReference>
<dbReference type="Proteomes" id="UP000712713">
    <property type="component" value="Unassembled WGS sequence"/>
</dbReference>
<dbReference type="EMBL" id="DYZF01000176">
    <property type="protein sequence ID" value="HJE51678.1"/>
    <property type="molecule type" value="Genomic_DNA"/>
</dbReference>
<dbReference type="Gene3D" id="3.20.20.80">
    <property type="entry name" value="Glycosidases"/>
    <property type="match status" value="1"/>
</dbReference>
<dbReference type="Gene3D" id="1.10.10.760">
    <property type="entry name" value="E-set domains of sugar-utilizing enzymes"/>
    <property type="match status" value="1"/>
</dbReference>
<comment type="pathway">
    <text evidence="2 14">Glycan biosynthesis; trehalose biosynthesis.</text>
</comment>
<dbReference type="InterPro" id="IPR006047">
    <property type="entry name" value="GH13_cat_dom"/>
</dbReference>
<evidence type="ECO:0000313" key="20">
    <source>
        <dbReference type="Proteomes" id="UP000712713"/>
    </source>
</evidence>
<feature type="active site" description="Nucleophile" evidence="15">
    <location>
        <position position="244"/>
    </location>
</feature>
<comment type="caution">
    <text evidence="19">The sequence shown here is derived from an EMBL/GenBank/DDBJ whole genome shotgun (WGS) entry which is preliminary data.</text>
</comment>
<evidence type="ECO:0000256" key="10">
    <source>
        <dbReference type="ARBA" id="ARBA00032057"/>
    </source>
</evidence>
<evidence type="ECO:0000256" key="6">
    <source>
        <dbReference type="ARBA" id="ARBA00022490"/>
    </source>
</evidence>
<dbReference type="AlphaFoldDB" id="A0A921ENK8"/>
<keyword evidence="8" id="KW-0119">Carbohydrate metabolism</keyword>
<evidence type="ECO:0000256" key="15">
    <source>
        <dbReference type="PIRSR" id="PIRSR006337-1"/>
    </source>
</evidence>
<evidence type="ECO:0000256" key="8">
    <source>
        <dbReference type="ARBA" id="ARBA00023277"/>
    </source>
</evidence>
<sequence length="580" mass="63410">MIPELWAPRAATVDLIVGDERHELPPSPDRPGWFEGRSQLAPGTRYGFSLDGGPTLPDPRSLSQPDGVHGLSRVVDPALFTRDLRWPGANVRGQVLYELHVGTFTEAGTFDAAIERLSHLVATGVEAVEIMPVAAFPGERGWGYDGVGLYAVHEPYGGVEGLVRFVDACHERGLSVVLDVVHNHLGPEGNYLSAFGPYFTDRHTTPWGEAVNLDGPDSAPVRQFLLESARHWLVSVGVDALRLDAVHALSDDSDYHFLAELSDASMAWAQEVGRPLVLIAESDLNQPDTVSPVGSSRDAVGMDAQWADDVHHALHAFFSGERQGYYGDFGDASTVAKAFERVFNHDGTHSTFRHQLWGAPVEADSPHYNGHSFVAFLQNHDQVGNRAVGDRFAQHASPDLQAAAAAVYLLGPYTPMIFMGEEWAASTPFPYFSHLGPELGPLVTAGRSAEFAAMGWDVPTPDPQDRDTWRSAVLRWDELWEPEHARMLAWYRTLTALRRAEPDLHNPALGQARAHVVDDVTLLLRRGAFDIALTRSPNAEVQVSPEAAVVAAWTEPEPLGGGRFLLHGPTAVVFRSQRIA</sequence>
<dbReference type="InterPro" id="IPR017853">
    <property type="entry name" value="GH"/>
</dbReference>
<keyword evidence="6" id="KW-0963">Cytoplasm</keyword>
<gene>
    <name evidence="19" type="primary">treZ</name>
    <name evidence="19" type="ORF">K8V15_06835</name>
</gene>
<dbReference type="GO" id="GO:0033942">
    <property type="term" value="F:4-alpha-D-(1-&gt;4)-alpha-D-glucanotrehalose trehalohydrolase activity"/>
    <property type="evidence" value="ECO:0007669"/>
    <property type="project" value="UniProtKB-EC"/>
</dbReference>
<dbReference type="SUPFAM" id="SSF51445">
    <property type="entry name" value="(Trans)glycosidases"/>
    <property type="match status" value="1"/>
</dbReference>
<evidence type="ECO:0000256" key="11">
    <source>
        <dbReference type="ARBA" id="ARBA00033284"/>
    </source>
</evidence>
<dbReference type="NCBIfam" id="TIGR02402">
    <property type="entry name" value="trehalose_TreZ"/>
    <property type="match status" value="1"/>
</dbReference>
<keyword evidence="7 14" id="KW-0378">Hydrolase</keyword>
<name>A0A921ENK8_9ACTN</name>
<evidence type="ECO:0000256" key="4">
    <source>
        <dbReference type="ARBA" id="ARBA00012268"/>
    </source>
</evidence>
<evidence type="ECO:0000256" key="14">
    <source>
        <dbReference type="PIRNR" id="PIRNR006337"/>
    </source>
</evidence>
<dbReference type="Gene3D" id="2.60.40.10">
    <property type="entry name" value="Immunoglobulins"/>
    <property type="match status" value="1"/>
</dbReference>
<dbReference type="InterPro" id="IPR014756">
    <property type="entry name" value="Ig_E-set"/>
</dbReference>
<evidence type="ECO:0000256" key="2">
    <source>
        <dbReference type="ARBA" id="ARBA00005199"/>
    </source>
</evidence>
<evidence type="ECO:0000256" key="12">
    <source>
        <dbReference type="ARBA" id="ARBA00034013"/>
    </source>
</evidence>
<evidence type="ECO:0000256" key="3">
    <source>
        <dbReference type="ARBA" id="ARBA00008061"/>
    </source>
</evidence>
<dbReference type="GO" id="GO:0005992">
    <property type="term" value="P:trehalose biosynthetic process"/>
    <property type="evidence" value="ECO:0007669"/>
    <property type="project" value="UniProtKB-UniRule"/>
</dbReference>
<reference evidence="19" key="2">
    <citation type="submission" date="2021-09" db="EMBL/GenBank/DDBJ databases">
        <authorList>
            <person name="Gilroy R."/>
        </authorList>
    </citation>
    <scope>NUCLEOTIDE SEQUENCE</scope>
    <source>
        <strain evidence="19">ChiGjej3B3-7470</strain>
    </source>
</reference>
<feature type="binding site" evidence="16">
    <location>
        <begin position="242"/>
        <end position="247"/>
    </location>
    <ligand>
        <name>substrate</name>
    </ligand>
</feature>
<dbReference type="PIRSF" id="PIRSF006337">
    <property type="entry name" value="Trehalose_TreZ"/>
    <property type="match status" value="1"/>
</dbReference>
<comment type="similarity">
    <text evidence="3 14">Belongs to the glycosyl hydrolase 13 family.</text>
</comment>
<feature type="domain" description="Glycosyl hydrolase family 13 catalytic" evidence="18">
    <location>
        <begin position="98"/>
        <end position="498"/>
    </location>
</feature>
<feature type="site" description="Transition state stabilizer" evidence="17">
    <location>
        <position position="381"/>
    </location>
</feature>
<reference evidence="19" key="1">
    <citation type="journal article" date="2021" name="PeerJ">
        <title>Extensive microbial diversity within the chicken gut microbiome revealed by metagenomics and culture.</title>
        <authorList>
            <person name="Gilroy R."/>
            <person name="Ravi A."/>
            <person name="Getino M."/>
            <person name="Pursley I."/>
            <person name="Horton D.L."/>
            <person name="Alikhan N.F."/>
            <person name="Baker D."/>
            <person name="Gharbi K."/>
            <person name="Hall N."/>
            <person name="Watson M."/>
            <person name="Adriaenssens E.M."/>
            <person name="Foster-Nyarko E."/>
            <person name="Jarju S."/>
            <person name="Secka A."/>
            <person name="Antonio M."/>
            <person name="Oren A."/>
            <person name="Chaudhuri R.R."/>
            <person name="La Ragione R."/>
            <person name="Hildebrand F."/>
            <person name="Pallen M.J."/>
        </authorList>
    </citation>
    <scope>NUCLEOTIDE SEQUENCE</scope>
    <source>
        <strain evidence="19">ChiGjej3B3-7470</strain>
    </source>
</reference>
<evidence type="ECO:0000313" key="19">
    <source>
        <dbReference type="EMBL" id="HJE51678.1"/>
    </source>
</evidence>